<gene>
    <name evidence="1" type="ORF">JFY56_13105</name>
</gene>
<dbReference type="EMBL" id="JAELYA010000004">
    <property type="protein sequence ID" value="MBO3276168.1"/>
    <property type="molecule type" value="Genomic_DNA"/>
</dbReference>
<reference evidence="1 2" key="1">
    <citation type="submission" date="2020-12" db="EMBL/GenBank/DDBJ databases">
        <title>Pseudomonas schmalbachii sp. nov. isolated from millipede gut.</title>
        <authorList>
            <person name="Shelomi M."/>
        </authorList>
    </citation>
    <scope>NUCLEOTIDE SEQUENCE [LARGE SCALE GENOMIC DNA]</scope>
    <source>
        <strain evidence="1 2">Milli4</strain>
    </source>
</reference>
<keyword evidence="2" id="KW-1185">Reference proteome</keyword>
<sequence>MSISPASDGAPDAPVQSPCRRQCCLDAADICLGCGRSLGEILEWRDADEMRRREILRAAQERRNSRPDGA</sequence>
<proteinExistence type="predicted"/>
<dbReference type="RefSeq" id="WP_208314186.1">
    <property type="nucleotide sequence ID" value="NZ_JAELYA010000004.1"/>
</dbReference>
<evidence type="ECO:0000313" key="1">
    <source>
        <dbReference type="EMBL" id="MBO3276168.1"/>
    </source>
</evidence>
<protein>
    <submittedName>
        <fullName evidence="1">DUF1289 domain-containing protein</fullName>
    </submittedName>
</protein>
<dbReference type="InterPro" id="IPR010710">
    <property type="entry name" value="DUF1289"/>
</dbReference>
<evidence type="ECO:0000313" key="2">
    <source>
        <dbReference type="Proteomes" id="UP000669060"/>
    </source>
</evidence>
<dbReference type="Pfam" id="PF06945">
    <property type="entry name" value="DUF1289"/>
    <property type="match status" value="1"/>
</dbReference>
<comment type="caution">
    <text evidence="1">The sequence shown here is derived from an EMBL/GenBank/DDBJ whole genome shotgun (WGS) entry which is preliminary data.</text>
</comment>
<name>A0ABS3TR85_9PSED</name>
<dbReference type="PANTHER" id="PTHR35175">
    <property type="entry name" value="DUF1289 DOMAIN-CONTAINING PROTEIN"/>
    <property type="match status" value="1"/>
</dbReference>
<dbReference type="PANTHER" id="PTHR35175:SF2">
    <property type="entry name" value="DUF1289 DOMAIN-CONTAINING PROTEIN"/>
    <property type="match status" value="1"/>
</dbReference>
<organism evidence="1 2">
    <name type="scientific">Pseudomonas schmalbachii</name>
    <dbReference type="NCBI Taxonomy" id="2816993"/>
    <lineage>
        <taxon>Bacteria</taxon>
        <taxon>Pseudomonadati</taxon>
        <taxon>Pseudomonadota</taxon>
        <taxon>Gammaproteobacteria</taxon>
        <taxon>Pseudomonadales</taxon>
        <taxon>Pseudomonadaceae</taxon>
        <taxon>Pseudomonas</taxon>
    </lineage>
</organism>
<accession>A0ABS3TR85</accession>
<dbReference type="Proteomes" id="UP000669060">
    <property type="component" value="Unassembled WGS sequence"/>
</dbReference>